<evidence type="ECO:0000259" key="8">
    <source>
        <dbReference type="Pfam" id="PF13183"/>
    </source>
</evidence>
<dbReference type="PROSITE" id="PS00198">
    <property type="entry name" value="4FE4S_FER_1"/>
    <property type="match status" value="1"/>
</dbReference>
<dbReference type="Gene3D" id="1.10.1060.10">
    <property type="entry name" value="Alpha-helical ferredoxin"/>
    <property type="match status" value="1"/>
</dbReference>
<keyword evidence="2 6" id="KW-0479">Metal-binding</keyword>
<dbReference type="PIRSF" id="PIRSF000139">
    <property type="entry name" value="Glc_ox_4Fe-4S"/>
    <property type="match status" value="1"/>
</dbReference>
<dbReference type="GO" id="GO:0051539">
    <property type="term" value="F:4 iron, 4 sulfur cluster binding"/>
    <property type="evidence" value="ECO:0007669"/>
    <property type="project" value="UniProtKB-UniRule"/>
</dbReference>
<keyword evidence="5 6" id="KW-0411">Iron-sulfur</keyword>
<evidence type="ECO:0000256" key="4">
    <source>
        <dbReference type="ARBA" id="ARBA00023004"/>
    </source>
</evidence>
<dbReference type="EC" id="1.1.99.14" evidence="6"/>
<dbReference type="PANTHER" id="PTHR32479">
    <property type="entry name" value="GLYCOLATE OXIDASE IRON-SULFUR SUBUNIT"/>
    <property type="match status" value="1"/>
</dbReference>
<keyword evidence="4 6" id="KW-0408">Iron</keyword>
<evidence type="ECO:0000259" key="7">
    <source>
        <dbReference type="Pfam" id="PF02754"/>
    </source>
</evidence>
<dbReference type="InterPro" id="IPR004017">
    <property type="entry name" value="Cys_rich_dom"/>
</dbReference>
<keyword evidence="1 6" id="KW-0004">4Fe-4S</keyword>
<evidence type="ECO:0000313" key="10">
    <source>
        <dbReference type="Proteomes" id="UP000319322"/>
    </source>
</evidence>
<evidence type="ECO:0000256" key="6">
    <source>
        <dbReference type="PIRNR" id="PIRNR000139"/>
    </source>
</evidence>
<reference evidence="9" key="2">
    <citation type="submission" date="2019-07" db="EMBL/GenBank/DDBJ databases">
        <authorList>
            <person name="Papic B."/>
        </authorList>
    </citation>
    <scope>NUCLEOTIDE SEQUENCE [LARGE SCALE GENOMIC DNA]</scope>
    <source>
        <strain evidence="9">L8b</strain>
    </source>
</reference>
<keyword evidence="3" id="KW-0677">Repeat</keyword>
<dbReference type="Pfam" id="PF02754">
    <property type="entry name" value="CCG"/>
    <property type="match status" value="2"/>
</dbReference>
<dbReference type="EMBL" id="VKGC01000003">
    <property type="protein sequence ID" value="TSA86279.1"/>
    <property type="molecule type" value="Genomic_DNA"/>
</dbReference>
<comment type="function">
    <text evidence="6">Component of a complex that catalyzes the oxidation of glycolate to glyoxylate.</text>
</comment>
<name>A0A553V1C3_9HELI</name>
<protein>
    <recommendedName>
        <fullName evidence="6">Glycolate oxidase iron-sulfur subunit</fullName>
        <ecNumber evidence="6">1.1.99.14</ecNumber>
    </recommendedName>
</protein>
<dbReference type="PANTHER" id="PTHR32479:SF20">
    <property type="entry name" value="GLYCOLATE OXIDASE IRON-SULFUR SUBUNIT"/>
    <property type="match status" value="1"/>
</dbReference>
<gene>
    <name evidence="9" type="ORF">FNE76_02015</name>
</gene>
<dbReference type="Proteomes" id="UP000319322">
    <property type="component" value="Unassembled WGS sequence"/>
</dbReference>
<comment type="catalytic activity">
    <reaction evidence="6">
        <text>glycolate + A = glyoxylate + AH2</text>
        <dbReference type="Rhea" id="RHEA:21264"/>
        <dbReference type="ChEBI" id="CHEBI:13193"/>
        <dbReference type="ChEBI" id="CHEBI:17499"/>
        <dbReference type="ChEBI" id="CHEBI:29805"/>
        <dbReference type="ChEBI" id="CHEBI:36655"/>
        <dbReference type="EC" id="1.1.99.14"/>
    </reaction>
</comment>
<evidence type="ECO:0000256" key="3">
    <source>
        <dbReference type="ARBA" id="ARBA00022737"/>
    </source>
</evidence>
<feature type="domain" description="Cysteine-rich" evidence="7">
    <location>
        <begin position="173"/>
        <end position="257"/>
    </location>
</feature>
<keyword evidence="6" id="KW-0813">Transport</keyword>
<evidence type="ECO:0000256" key="2">
    <source>
        <dbReference type="ARBA" id="ARBA00022723"/>
    </source>
</evidence>
<keyword evidence="10" id="KW-1185">Reference proteome</keyword>
<dbReference type="InterPro" id="IPR017900">
    <property type="entry name" value="4Fe4S_Fe_S_CS"/>
</dbReference>
<dbReference type="InterPro" id="IPR009051">
    <property type="entry name" value="Helical_ferredxn"/>
</dbReference>
<dbReference type="GO" id="GO:0019154">
    <property type="term" value="F:glycolate dehydrogenase activity"/>
    <property type="evidence" value="ECO:0007669"/>
    <property type="project" value="UniProtKB-EC"/>
</dbReference>
<comment type="caution">
    <text evidence="9">The sequence shown here is derived from an EMBL/GenBank/DDBJ whole genome shotgun (WGS) entry which is preliminary data.</text>
</comment>
<dbReference type="SUPFAM" id="SSF46548">
    <property type="entry name" value="alpha-helical ferredoxin"/>
    <property type="match status" value="1"/>
</dbReference>
<dbReference type="InterPro" id="IPR017896">
    <property type="entry name" value="4Fe4S_Fe-S-bd"/>
</dbReference>
<dbReference type="GO" id="GO:0046872">
    <property type="term" value="F:metal ion binding"/>
    <property type="evidence" value="ECO:0007669"/>
    <property type="project" value="UniProtKB-UniRule"/>
</dbReference>
<evidence type="ECO:0000256" key="5">
    <source>
        <dbReference type="ARBA" id="ARBA00023014"/>
    </source>
</evidence>
<dbReference type="Pfam" id="PF13183">
    <property type="entry name" value="Fer4_8"/>
    <property type="match status" value="1"/>
</dbReference>
<dbReference type="AlphaFoldDB" id="A0A553V1C3"/>
<comment type="catalytic activity">
    <reaction evidence="6">
        <text>(R)-lactate + A = pyruvate + AH2</text>
        <dbReference type="Rhea" id="RHEA:15089"/>
        <dbReference type="ChEBI" id="CHEBI:13193"/>
        <dbReference type="ChEBI" id="CHEBI:15361"/>
        <dbReference type="ChEBI" id="CHEBI:16004"/>
        <dbReference type="ChEBI" id="CHEBI:17499"/>
    </reaction>
</comment>
<dbReference type="RefSeq" id="WP_120947383.1">
    <property type="nucleotide sequence ID" value="NZ_QXQS01000001.1"/>
</dbReference>
<organism evidence="9 10">
    <name type="scientific">Helicobacter mehlei</name>
    <dbReference type="NCBI Taxonomy" id="2316080"/>
    <lineage>
        <taxon>Bacteria</taxon>
        <taxon>Pseudomonadati</taxon>
        <taxon>Campylobacterota</taxon>
        <taxon>Epsilonproteobacteria</taxon>
        <taxon>Campylobacterales</taxon>
        <taxon>Helicobacteraceae</taxon>
        <taxon>Helicobacter</taxon>
    </lineage>
</organism>
<dbReference type="InterPro" id="IPR012257">
    <property type="entry name" value="Glc_ox_4Fe-4S"/>
</dbReference>
<feature type="domain" description="4Fe-4S ferredoxin-type" evidence="8">
    <location>
        <begin position="1"/>
        <end position="64"/>
    </location>
</feature>
<sequence length="422" mass="47603">MKCGKCVPSCTIYRIHKDETTSPRGFLDLIAQVKQESLEFSPDVKGIFDTCFLCTTCVQVCPLHLPIDVMIEKVRYLSTAKHPISWHKKLYFFLLRHPKLMDFVFSFCHVLAPCAFKQENDKLKWRFKWRAKNPNLSLLQKRAFFPFASKSFLNSHPPEITPQNPPDRPVRKVGIFIGCLGNYNYPNVGKSLLSLLDKLGIGVILPQQVCCGAPAYFSGDAKSALFLAQKNTASLANIAPQVEAILVPEATCISMLKKDYPHVFKNIPDLRDRQEWLDKFSTIQDKLQLASAFLAQYTALIDLLKQRPKSPLSLTYHDPCHAKKVLGVYAEPRMLLQTNHQIIEMQESDRCCGFGGVSMQSEHYSLTLQAGLPKARDIVSTHAQIVSAECSACRVQLNNALEQIDAPTQFLHPLELLDRVLA</sequence>
<comment type="cofactor">
    <cofactor evidence="6">
        <name>[4Fe-4S] cluster</name>
        <dbReference type="ChEBI" id="CHEBI:49883"/>
    </cofactor>
    <text evidence="6">Binds 2 [4Fe-4S] clusters.</text>
</comment>
<proteinExistence type="predicted"/>
<accession>A0A553V1C3</accession>
<reference evidence="9" key="1">
    <citation type="submission" date="2019-07" db="EMBL/GenBank/DDBJ databases">
        <title>Helicobacter labacensis sp. nov., Helicobacter mehlei sp. nov. and Helicobacter vulpis sp. nov., isolated from gastric mucosa of red fox (Vulpis vulpis).</title>
        <authorList>
            <person name="Kusar D."/>
            <person name="Gruntar I."/>
            <person name="Pate M."/>
            <person name="Zajc U."/>
            <person name="Ocepek M."/>
        </authorList>
    </citation>
    <scope>NUCLEOTIDE SEQUENCE [LARGE SCALE GENOMIC DNA]</scope>
    <source>
        <strain evidence="9">L8b</strain>
    </source>
</reference>
<evidence type="ECO:0000256" key="1">
    <source>
        <dbReference type="ARBA" id="ARBA00022485"/>
    </source>
</evidence>
<keyword evidence="6" id="KW-0249">Electron transport</keyword>
<evidence type="ECO:0000313" key="9">
    <source>
        <dbReference type="EMBL" id="TSA86279.1"/>
    </source>
</evidence>
<feature type="domain" description="Cysteine-rich" evidence="7">
    <location>
        <begin position="315"/>
        <end position="397"/>
    </location>
</feature>